<keyword evidence="1" id="KW-0560">Oxidoreductase</keyword>
<accession>A0A0K0X8K8</accession>
<dbReference type="InterPro" id="IPR011251">
    <property type="entry name" value="Luciferase-like_dom"/>
</dbReference>
<feature type="domain" description="Luciferase-like" evidence="2">
    <location>
        <begin position="16"/>
        <end position="262"/>
    </location>
</feature>
<gene>
    <name evidence="3" type="ORF">AFA91_19825</name>
</gene>
<dbReference type="Pfam" id="PF00296">
    <property type="entry name" value="Bac_luciferase"/>
    <property type="match status" value="1"/>
</dbReference>
<dbReference type="SUPFAM" id="SSF51679">
    <property type="entry name" value="Bacterial luciferase-like"/>
    <property type="match status" value="1"/>
</dbReference>
<dbReference type="EMBL" id="CP012150">
    <property type="protein sequence ID" value="AKS33764.1"/>
    <property type="molecule type" value="Genomic_DNA"/>
</dbReference>
<name>A0A0K0X8K8_MYCGD</name>
<dbReference type="STRING" id="134601.AFA91_19825"/>
<dbReference type="PATRIC" id="fig|134601.6.peg.4105"/>
<dbReference type="GO" id="GO:0016705">
    <property type="term" value="F:oxidoreductase activity, acting on paired donors, with incorporation or reduction of molecular oxygen"/>
    <property type="evidence" value="ECO:0007669"/>
    <property type="project" value="InterPro"/>
</dbReference>
<dbReference type="PANTHER" id="PTHR43244">
    <property type="match status" value="1"/>
</dbReference>
<dbReference type="Proteomes" id="UP000062255">
    <property type="component" value="Chromosome"/>
</dbReference>
<dbReference type="Gene3D" id="3.20.20.30">
    <property type="entry name" value="Luciferase-like domain"/>
    <property type="match status" value="1"/>
</dbReference>
<dbReference type="OrthoDB" id="675245at2"/>
<evidence type="ECO:0000256" key="1">
    <source>
        <dbReference type="ARBA" id="ARBA00023002"/>
    </source>
</evidence>
<evidence type="ECO:0000259" key="2">
    <source>
        <dbReference type="Pfam" id="PF00296"/>
    </source>
</evidence>
<organism evidence="3 4">
    <name type="scientific">Mycolicibacterium goodii</name>
    <name type="common">Mycobacterium goodii</name>
    <dbReference type="NCBI Taxonomy" id="134601"/>
    <lineage>
        <taxon>Bacteria</taxon>
        <taxon>Bacillati</taxon>
        <taxon>Actinomycetota</taxon>
        <taxon>Actinomycetes</taxon>
        <taxon>Mycobacteriales</taxon>
        <taxon>Mycobacteriaceae</taxon>
        <taxon>Mycolicibacterium</taxon>
    </lineage>
</organism>
<sequence>MTDQAPRLGCVFLPQNPPERLAATARIADDAGLAELWVWEDCFLAGGISAAAIALSNSERLTVGIGVAPVPMRNPALTAMEIATLVRAFPGRVRVGLGHGVQDWMAQIGARVASPMTLLREHLTCIGALLRGETVTFDGRYVQLREVALDWPPSADTELLVAAVGPKTLRLSGELATGTVLTQGTSPADLRAAVAHVREGNALRGTGPTSIVTYLLCATGPNAASQMAAEYQRWDLDEAADVSVQGTAEEIANGLTRWTAAGADTLVLQPPVDADIEAFVAFVGGELTPLVN</sequence>
<dbReference type="InterPro" id="IPR050564">
    <property type="entry name" value="F420-G6PD/mer"/>
</dbReference>
<dbReference type="PANTHER" id="PTHR43244:SF1">
    <property type="entry name" value="5,10-METHYLENETETRAHYDROMETHANOPTERIN REDUCTASE"/>
    <property type="match status" value="1"/>
</dbReference>
<dbReference type="AlphaFoldDB" id="A0A0K0X8K8"/>
<protein>
    <submittedName>
        <fullName evidence="3">Oxidoreductase</fullName>
    </submittedName>
</protein>
<proteinExistence type="predicted"/>
<reference evidence="3 4" key="1">
    <citation type="submission" date="2015-07" db="EMBL/GenBank/DDBJ databases">
        <title>Complete genome sequence of Mycobacterium goodii X7B, a facultative thermophilic biodesulfurizing bacterium.</title>
        <authorList>
            <person name="Yu B."/>
            <person name="Li F."/>
            <person name="Xu P."/>
        </authorList>
    </citation>
    <scope>NUCLEOTIDE SEQUENCE [LARGE SCALE GENOMIC DNA]</scope>
    <source>
        <strain evidence="3 4">X7B</strain>
    </source>
</reference>
<dbReference type="RefSeq" id="WP_049746207.1">
    <property type="nucleotide sequence ID" value="NZ_CP012150.1"/>
</dbReference>
<evidence type="ECO:0000313" key="4">
    <source>
        <dbReference type="Proteomes" id="UP000062255"/>
    </source>
</evidence>
<dbReference type="InterPro" id="IPR036661">
    <property type="entry name" value="Luciferase-like_sf"/>
</dbReference>
<evidence type="ECO:0000313" key="3">
    <source>
        <dbReference type="EMBL" id="AKS33764.1"/>
    </source>
</evidence>
<dbReference type="KEGG" id="mgo:AFA91_19825"/>
<dbReference type="CDD" id="cd01097">
    <property type="entry name" value="Tetrahydromethanopterin_reductase"/>
    <property type="match status" value="1"/>
</dbReference>